<evidence type="ECO:0000313" key="4">
    <source>
        <dbReference type="Proteomes" id="UP000594638"/>
    </source>
</evidence>
<gene>
    <name evidence="3" type="ORF">OLEA9_A053942</name>
</gene>
<organism evidence="3 4">
    <name type="scientific">Olea europaea subsp. europaea</name>
    <dbReference type="NCBI Taxonomy" id="158383"/>
    <lineage>
        <taxon>Eukaryota</taxon>
        <taxon>Viridiplantae</taxon>
        <taxon>Streptophyta</taxon>
        <taxon>Embryophyta</taxon>
        <taxon>Tracheophyta</taxon>
        <taxon>Spermatophyta</taxon>
        <taxon>Magnoliopsida</taxon>
        <taxon>eudicotyledons</taxon>
        <taxon>Gunneridae</taxon>
        <taxon>Pentapetalae</taxon>
        <taxon>asterids</taxon>
        <taxon>lamiids</taxon>
        <taxon>Lamiales</taxon>
        <taxon>Oleaceae</taxon>
        <taxon>Oleeae</taxon>
        <taxon>Olea</taxon>
    </lineage>
</organism>
<dbReference type="InterPro" id="IPR006202">
    <property type="entry name" value="Neur_chan_lig-bd"/>
</dbReference>
<keyword evidence="4" id="KW-1185">Reference proteome</keyword>
<feature type="region of interest" description="Disordered" evidence="1">
    <location>
        <begin position="1"/>
        <end position="23"/>
    </location>
</feature>
<dbReference type="OrthoDB" id="8890589at2759"/>
<dbReference type="GO" id="GO:0016020">
    <property type="term" value="C:membrane"/>
    <property type="evidence" value="ECO:0007669"/>
    <property type="project" value="InterPro"/>
</dbReference>
<comment type="caution">
    <text evidence="3">The sequence shown here is derived from an EMBL/GenBank/DDBJ whole genome shotgun (WGS) entry which is preliminary data.</text>
</comment>
<dbReference type="SUPFAM" id="SSF63712">
    <property type="entry name" value="Nicotinic receptor ligand binding domain-like"/>
    <property type="match status" value="1"/>
</dbReference>
<dbReference type="GO" id="GO:0004888">
    <property type="term" value="F:transmembrane signaling receptor activity"/>
    <property type="evidence" value="ECO:0007669"/>
    <property type="project" value="InterPro"/>
</dbReference>
<dbReference type="Gramene" id="OE9A053942T1">
    <property type="protein sequence ID" value="OE9A053942C1"/>
    <property type="gene ID" value="OE9A053942"/>
</dbReference>
<name>A0A8S0TKM4_OLEEU</name>
<dbReference type="GO" id="GO:0005230">
    <property type="term" value="F:extracellular ligand-gated monoatomic ion channel activity"/>
    <property type="evidence" value="ECO:0007669"/>
    <property type="project" value="InterPro"/>
</dbReference>
<dbReference type="InterPro" id="IPR036734">
    <property type="entry name" value="Neur_chan_lig-bd_sf"/>
</dbReference>
<sequence length="235" mass="26121">MAVHHHLTLCSTPASDRTGQAHQQRAMEKSRAAGRRCERSEAAAVASTAPLLLLLTLAASLCLARGQQQIIRGQFQTHTQHANGTPSSASLITTGQQQQIATTQKPNYLETGRQITGILDRFMSLGYDKRVRPNYGGPPVEVNVTMRILSISSVSEVMMDFTADFYFRQTWHDPRLSFKKLGDIQTLYVGAEVSKKIWLPDTFFGNEKMVSPHDEFAARPGPARPWLPICQARLT</sequence>
<dbReference type="Gene3D" id="2.70.170.10">
    <property type="entry name" value="Neurotransmitter-gated ion-channel ligand-binding domain"/>
    <property type="match status" value="1"/>
</dbReference>
<reference evidence="3 4" key="1">
    <citation type="submission" date="2019-12" db="EMBL/GenBank/DDBJ databases">
        <authorList>
            <person name="Alioto T."/>
            <person name="Alioto T."/>
            <person name="Gomez Garrido J."/>
        </authorList>
    </citation>
    <scope>NUCLEOTIDE SEQUENCE [LARGE SCALE GENOMIC DNA]</scope>
</reference>
<proteinExistence type="predicted"/>
<accession>A0A8S0TKM4</accession>
<feature type="compositionally biased region" description="Polar residues" evidence="1">
    <location>
        <begin position="9"/>
        <end position="23"/>
    </location>
</feature>
<dbReference type="InterPro" id="IPR006201">
    <property type="entry name" value="Neur_channel"/>
</dbReference>
<evidence type="ECO:0000313" key="3">
    <source>
        <dbReference type="EMBL" id="CAA3006508.1"/>
    </source>
</evidence>
<feature type="domain" description="Neurotransmitter-gated ion-channel ligand-binding" evidence="2">
    <location>
        <begin position="118"/>
        <end position="210"/>
    </location>
</feature>
<dbReference type="AlphaFoldDB" id="A0A8S0TKM4"/>
<evidence type="ECO:0000256" key="1">
    <source>
        <dbReference type="SAM" id="MobiDB-lite"/>
    </source>
</evidence>
<dbReference type="Proteomes" id="UP000594638">
    <property type="component" value="Unassembled WGS sequence"/>
</dbReference>
<dbReference type="Pfam" id="PF02931">
    <property type="entry name" value="Neur_chan_LBD"/>
    <property type="match status" value="1"/>
</dbReference>
<evidence type="ECO:0000259" key="2">
    <source>
        <dbReference type="Pfam" id="PF02931"/>
    </source>
</evidence>
<dbReference type="PANTHER" id="PTHR18945">
    <property type="entry name" value="NEUROTRANSMITTER GATED ION CHANNEL"/>
    <property type="match status" value="1"/>
</dbReference>
<dbReference type="EMBL" id="CACTIH010007260">
    <property type="protein sequence ID" value="CAA3006508.1"/>
    <property type="molecule type" value="Genomic_DNA"/>
</dbReference>
<protein>
    <submittedName>
        <fullName evidence="3">Gamma-aminobutyric acid receptor subunit beta-like isoform X1</fullName>
    </submittedName>
</protein>
<keyword evidence="3" id="KW-0675">Receptor</keyword>